<evidence type="ECO:0000259" key="9">
    <source>
        <dbReference type="PROSITE" id="PS51387"/>
    </source>
</evidence>
<evidence type="ECO:0000256" key="4">
    <source>
        <dbReference type="ARBA" id="ARBA00022729"/>
    </source>
</evidence>
<dbReference type="GO" id="GO:1901696">
    <property type="term" value="P:cannabinoid biosynthetic process"/>
    <property type="evidence" value="ECO:0007669"/>
    <property type="project" value="UniProtKB-ARBA"/>
</dbReference>
<feature type="domain" description="FAD-binding PCMH-type" evidence="9">
    <location>
        <begin position="606"/>
        <end position="780"/>
    </location>
</feature>
<sequence length="1057" mass="117612">MATSMVKLLLLCVTVFVSTFLATSSSATPEEGFLHCFQKNLGDNSTSGVVFTKTSSSYEPLLESSIRNARFLNSTVPKPNLIVTPQSLFHIQVALLCSKKNTLQVRIRSGGHDYEGLSYISQVPFLIVDLINLRSITIDMEEESAWVESGATIGELYYAIAKRSKVHGFPAGSCSTMGVGGHFSGGGFGTIFRKYGLAADNVIDAKMVDVNGKILNRTLMGEDLFWAIRGGGGSSFGVITAWKIKLVHVPQIVTTFDVSRTLEQGASSLFHKWQTTAPKLPSELFLHTVVGVSNSPSQGGNKTVVVSFSGLYLGTAENLLPLMQNSFAELGLQRNNLTQMTWIQSVLHFAGHSIDESLEVILRRNQTSSSFKAKSDYVKEPIPLHGIERLWKMLLLENSSPFLIFTPYGGIMSEISESATPFPHRKGNLYGIQYSVNLVSNEEEVKHINWIRRLYAYMAPYVSKLPRQAYLNYRDLDLGVNRGNSGYEIAKSWGWKYFNNNFEGLARVKARVDPENFFRDEQIEKKRKKTKIDTSMVKLFFLGVFVFVSSFPATYSSAAPEEGLLHCFQKNLGDNSTSGVVFPKTSSSYEPLLESSIRNARFLNSTVPKPNLIVTPQSLFHIQVALLCSKQNSLQVRIRSGGHDYEGLSYVSLVPFLIIDLINLRSITIDIEEESAWVESGATIGELYYAIAKRSKVHGFPAGSCSSVGVGGHFSGAGFGTIFRKYGLASDNVIDAKMVDVNGKILNRTLMGEDLFWAIRGGGGSSFGVITAWKIKLVHVPPTVTTFDVSRTLDQGASSLFNKWQTIAPKLPSELFLNAVVRVSNSSSQGENKTVVVSFSGLYLGTAENLLPLMQNSFAELGLQMNNLNQVTWIQSVLHYAGHSIDESLEVLLRRNQTSPSFKAKSDYVKEPIPLHGIEGLWKMLLLENLAFFKFTPYGGVMSEISESETPFPHRKGNLYGILYWVNLVSNEEEEKHLDWIRRVYAYMAPYVSKLPRQAYLSYRDLDLGVNRENSSYEKAKSWGLKYFNNNFEGLARVKARVDPGNFFWDEQSIPLL</sequence>
<dbReference type="InterPro" id="IPR016166">
    <property type="entry name" value="FAD-bd_PCMH"/>
</dbReference>
<evidence type="ECO:0000256" key="7">
    <source>
        <dbReference type="ARBA" id="ARBA00023180"/>
    </source>
</evidence>
<dbReference type="PROSITE" id="PS51387">
    <property type="entry name" value="FAD_PCMH"/>
    <property type="match status" value="2"/>
</dbReference>
<proteinExistence type="inferred from homology"/>
<feature type="domain" description="FAD-binding PCMH-type" evidence="9">
    <location>
        <begin position="75"/>
        <end position="249"/>
    </location>
</feature>
<evidence type="ECO:0000313" key="10">
    <source>
        <dbReference type="EMBL" id="KAL2343716.1"/>
    </source>
</evidence>
<dbReference type="FunFam" id="3.30.43.10:FF:000004">
    <property type="entry name" value="Berberine bridge enzyme-like 15"/>
    <property type="match status" value="1"/>
</dbReference>
<dbReference type="Gene3D" id="3.30.43.10">
    <property type="entry name" value="Uridine Diphospho-n-acetylenolpyruvylglucosamine Reductase, domain 2"/>
    <property type="match status" value="2"/>
</dbReference>
<dbReference type="PANTHER" id="PTHR32448">
    <property type="entry name" value="OS08G0158400 PROTEIN"/>
    <property type="match status" value="1"/>
</dbReference>
<keyword evidence="11" id="KW-1185">Reference proteome</keyword>
<accession>A0ABD1N6K0</accession>
<evidence type="ECO:0000256" key="8">
    <source>
        <dbReference type="SAM" id="SignalP"/>
    </source>
</evidence>
<dbReference type="InterPro" id="IPR036318">
    <property type="entry name" value="FAD-bd_PCMH-like_sf"/>
</dbReference>
<comment type="caution">
    <text evidence="10">The sequence shown here is derived from an EMBL/GenBank/DDBJ whole genome shotgun (WGS) entry which is preliminary data.</text>
</comment>
<organism evidence="10 11">
    <name type="scientific">Flemingia macrophylla</name>
    <dbReference type="NCBI Taxonomy" id="520843"/>
    <lineage>
        <taxon>Eukaryota</taxon>
        <taxon>Viridiplantae</taxon>
        <taxon>Streptophyta</taxon>
        <taxon>Embryophyta</taxon>
        <taxon>Tracheophyta</taxon>
        <taxon>Spermatophyta</taxon>
        <taxon>Magnoliopsida</taxon>
        <taxon>eudicotyledons</taxon>
        <taxon>Gunneridae</taxon>
        <taxon>Pentapetalae</taxon>
        <taxon>rosids</taxon>
        <taxon>fabids</taxon>
        <taxon>Fabales</taxon>
        <taxon>Fabaceae</taxon>
        <taxon>Papilionoideae</taxon>
        <taxon>50 kb inversion clade</taxon>
        <taxon>NPAAA clade</taxon>
        <taxon>indigoferoid/millettioid clade</taxon>
        <taxon>Phaseoleae</taxon>
        <taxon>Flemingia</taxon>
    </lineage>
</organism>
<evidence type="ECO:0000256" key="2">
    <source>
        <dbReference type="ARBA" id="ARBA00005466"/>
    </source>
</evidence>
<comment type="cofactor">
    <cofactor evidence="1">
        <name>FAD</name>
        <dbReference type="ChEBI" id="CHEBI:57692"/>
    </cofactor>
</comment>
<dbReference type="InterPro" id="IPR012951">
    <property type="entry name" value="BBE"/>
</dbReference>
<feature type="signal peptide" evidence="8">
    <location>
        <begin position="1"/>
        <end position="27"/>
    </location>
</feature>
<reference evidence="10 11" key="1">
    <citation type="submission" date="2024-08" db="EMBL/GenBank/DDBJ databases">
        <title>Insights into the chromosomal genome structure of Flemingia macrophylla.</title>
        <authorList>
            <person name="Ding Y."/>
            <person name="Zhao Y."/>
            <person name="Bi W."/>
            <person name="Wu M."/>
            <person name="Zhao G."/>
            <person name="Gong Y."/>
            <person name="Li W."/>
            <person name="Zhang P."/>
        </authorList>
    </citation>
    <scope>NUCLEOTIDE SEQUENCE [LARGE SCALE GENOMIC DNA]</scope>
    <source>
        <strain evidence="10">DYQJB</strain>
        <tissue evidence="10">Leaf</tissue>
    </source>
</reference>
<dbReference type="Proteomes" id="UP001603857">
    <property type="component" value="Unassembled WGS sequence"/>
</dbReference>
<evidence type="ECO:0000256" key="1">
    <source>
        <dbReference type="ARBA" id="ARBA00001974"/>
    </source>
</evidence>
<feature type="chain" id="PRO_5044848060" description="FAD-binding PCMH-type domain-containing protein" evidence="8">
    <location>
        <begin position="28"/>
        <end position="1057"/>
    </location>
</feature>
<evidence type="ECO:0000256" key="5">
    <source>
        <dbReference type="ARBA" id="ARBA00022827"/>
    </source>
</evidence>
<dbReference type="Gene3D" id="3.40.462.20">
    <property type="match status" value="2"/>
</dbReference>
<keyword evidence="4 8" id="KW-0732">Signal</keyword>
<comment type="similarity">
    <text evidence="2">Belongs to the oxygen-dependent FAD-linked oxidoreductase family.</text>
</comment>
<keyword evidence="6" id="KW-1015">Disulfide bond</keyword>
<keyword evidence="3" id="KW-0285">Flavoprotein</keyword>
<keyword evidence="5" id="KW-0274">FAD</keyword>
<dbReference type="InterPro" id="IPR006094">
    <property type="entry name" value="Oxid_FAD_bind_N"/>
</dbReference>
<keyword evidence="7" id="KW-0325">Glycoprotein</keyword>
<evidence type="ECO:0000313" key="11">
    <source>
        <dbReference type="Proteomes" id="UP001603857"/>
    </source>
</evidence>
<evidence type="ECO:0000256" key="6">
    <source>
        <dbReference type="ARBA" id="ARBA00023157"/>
    </source>
</evidence>
<dbReference type="EMBL" id="JBGMDY010000002">
    <property type="protein sequence ID" value="KAL2343716.1"/>
    <property type="molecule type" value="Genomic_DNA"/>
</dbReference>
<evidence type="ECO:0000256" key="3">
    <source>
        <dbReference type="ARBA" id="ARBA00022630"/>
    </source>
</evidence>
<dbReference type="Gene3D" id="3.30.465.10">
    <property type="match status" value="2"/>
</dbReference>
<dbReference type="SUPFAM" id="SSF56176">
    <property type="entry name" value="FAD-binding/transporter-associated domain-like"/>
    <property type="match status" value="2"/>
</dbReference>
<protein>
    <recommendedName>
        <fullName evidence="9">FAD-binding PCMH-type domain-containing protein</fullName>
    </recommendedName>
</protein>
<gene>
    <name evidence="10" type="ORF">Fmac_005001</name>
</gene>
<dbReference type="InterPro" id="IPR016167">
    <property type="entry name" value="FAD-bd_PCMH_sub1"/>
</dbReference>
<dbReference type="InterPro" id="IPR016169">
    <property type="entry name" value="FAD-bd_PCMH_sub2"/>
</dbReference>
<name>A0ABD1N6K0_9FABA</name>
<dbReference type="AlphaFoldDB" id="A0ABD1N6K0"/>
<dbReference type="Pfam" id="PF08031">
    <property type="entry name" value="BBE"/>
    <property type="match status" value="2"/>
</dbReference>
<dbReference type="Pfam" id="PF01565">
    <property type="entry name" value="FAD_binding_4"/>
    <property type="match status" value="2"/>
</dbReference>